<dbReference type="InterPro" id="IPR000014">
    <property type="entry name" value="PAS"/>
</dbReference>
<evidence type="ECO:0000256" key="5">
    <source>
        <dbReference type="SAM" id="MobiDB-lite"/>
    </source>
</evidence>
<keyword evidence="1" id="KW-0805">Transcription regulation</keyword>
<feature type="compositionally biased region" description="Polar residues" evidence="5">
    <location>
        <begin position="272"/>
        <end position="283"/>
    </location>
</feature>
<dbReference type="GO" id="GO:0003700">
    <property type="term" value="F:DNA-binding transcription factor activity"/>
    <property type="evidence" value="ECO:0007669"/>
    <property type="project" value="InterPro"/>
</dbReference>
<dbReference type="EMBL" id="CAJPEX010000934">
    <property type="protein sequence ID" value="CAG0917689.1"/>
    <property type="molecule type" value="Genomic_DNA"/>
</dbReference>
<dbReference type="Gene3D" id="3.30.450.20">
    <property type="entry name" value="PAS domain"/>
    <property type="match status" value="2"/>
</dbReference>
<keyword evidence="3" id="KW-0804">Transcription</keyword>
<dbReference type="SMART" id="SM00091">
    <property type="entry name" value="PAS"/>
    <property type="match status" value="1"/>
</dbReference>
<evidence type="ECO:0000256" key="1">
    <source>
        <dbReference type="ARBA" id="ARBA00023015"/>
    </source>
</evidence>
<dbReference type="EMBL" id="OA882971">
    <property type="protein sequence ID" value="CAD7277537.1"/>
    <property type="molecule type" value="Genomic_DNA"/>
</dbReference>
<dbReference type="PROSITE" id="PS50112">
    <property type="entry name" value="PAS"/>
    <property type="match status" value="1"/>
</dbReference>
<dbReference type="Pfam" id="PF14598">
    <property type="entry name" value="PAS_11"/>
    <property type="match status" value="1"/>
</dbReference>
<keyword evidence="2" id="KW-0238">DNA-binding</keyword>
<gene>
    <name evidence="7" type="ORF">NMOB1V02_LOCUS5267</name>
</gene>
<evidence type="ECO:0000313" key="7">
    <source>
        <dbReference type="EMBL" id="CAD7277537.1"/>
    </source>
</evidence>
<dbReference type="PRINTS" id="PR00785">
    <property type="entry name" value="NCTRNSLOCATR"/>
</dbReference>
<accession>A0A7R9GE57</accession>
<feature type="region of interest" description="Disordered" evidence="5">
    <location>
        <begin position="302"/>
        <end position="321"/>
    </location>
</feature>
<reference evidence="7" key="1">
    <citation type="submission" date="2020-11" db="EMBL/GenBank/DDBJ databases">
        <authorList>
            <person name="Tran Van P."/>
        </authorList>
    </citation>
    <scope>NUCLEOTIDE SEQUENCE</scope>
</reference>
<evidence type="ECO:0000313" key="8">
    <source>
        <dbReference type="Proteomes" id="UP000678499"/>
    </source>
</evidence>
<dbReference type="GO" id="GO:0045944">
    <property type="term" value="P:positive regulation of transcription by RNA polymerase II"/>
    <property type="evidence" value="ECO:0007669"/>
    <property type="project" value="UniProtKB-ARBA"/>
</dbReference>
<dbReference type="InterPro" id="IPR050933">
    <property type="entry name" value="Circadian_TF"/>
</dbReference>
<protein>
    <recommendedName>
        <fullName evidence="6">PAS domain-containing protein</fullName>
    </recommendedName>
</protein>
<dbReference type="GO" id="GO:0003677">
    <property type="term" value="F:DNA binding"/>
    <property type="evidence" value="ECO:0007669"/>
    <property type="project" value="UniProtKB-KW"/>
</dbReference>
<feature type="domain" description="PAS" evidence="6">
    <location>
        <begin position="163"/>
        <end position="212"/>
    </location>
</feature>
<dbReference type="PANTHER" id="PTHR23042">
    <property type="entry name" value="CIRCADIAN PROTEIN CLOCK/ARNT/BMAL/PAS"/>
    <property type="match status" value="1"/>
</dbReference>
<evidence type="ECO:0000256" key="3">
    <source>
        <dbReference type="ARBA" id="ARBA00023163"/>
    </source>
</evidence>
<keyword evidence="8" id="KW-1185">Reference proteome</keyword>
<dbReference type="SMART" id="SM00086">
    <property type="entry name" value="PAC"/>
    <property type="match status" value="1"/>
</dbReference>
<dbReference type="Proteomes" id="UP000678499">
    <property type="component" value="Unassembled WGS sequence"/>
</dbReference>
<feature type="compositionally biased region" description="Low complexity" evidence="5">
    <location>
        <begin position="341"/>
        <end position="357"/>
    </location>
</feature>
<dbReference type="SUPFAM" id="SSF55785">
    <property type="entry name" value="PYP-like sensor domain (PAS domain)"/>
    <property type="match status" value="1"/>
</dbReference>
<feature type="compositionally biased region" description="Gly residues" evidence="5">
    <location>
        <begin position="475"/>
        <end position="487"/>
    </location>
</feature>
<name>A0A7R9GE57_9CRUS</name>
<feature type="region of interest" description="Disordered" evidence="5">
    <location>
        <begin position="256"/>
        <end position="288"/>
    </location>
</feature>
<evidence type="ECO:0000256" key="2">
    <source>
        <dbReference type="ARBA" id="ARBA00023125"/>
    </source>
</evidence>
<evidence type="ECO:0000256" key="4">
    <source>
        <dbReference type="ARBA" id="ARBA00023242"/>
    </source>
</evidence>
<proteinExistence type="predicted"/>
<feature type="compositionally biased region" description="Low complexity" evidence="5">
    <location>
        <begin position="425"/>
        <end position="458"/>
    </location>
</feature>
<keyword evidence="4" id="KW-0539">Nucleus</keyword>
<organism evidence="7">
    <name type="scientific">Notodromas monacha</name>
    <dbReference type="NCBI Taxonomy" id="399045"/>
    <lineage>
        <taxon>Eukaryota</taxon>
        <taxon>Metazoa</taxon>
        <taxon>Ecdysozoa</taxon>
        <taxon>Arthropoda</taxon>
        <taxon>Crustacea</taxon>
        <taxon>Oligostraca</taxon>
        <taxon>Ostracoda</taxon>
        <taxon>Podocopa</taxon>
        <taxon>Podocopida</taxon>
        <taxon>Cypridocopina</taxon>
        <taxon>Cypridoidea</taxon>
        <taxon>Cyprididae</taxon>
        <taxon>Notodromas</taxon>
    </lineage>
</organism>
<dbReference type="InterPro" id="IPR035965">
    <property type="entry name" value="PAS-like_dom_sf"/>
</dbReference>
<dbReference type="GO" id="GO:0005634">
    <property type="term" value="C:nucleus"/>
    <property type="evidence" value="ECO:0007669"/>
    <property type="project" value="InterPro"/>
</dbReference>
<dbReference type="InterPro" id="IPR001067">
    <property type="entry name" value="Nuc_translocat"/>
</dbReference>
<feature type="region of interest" description="Disordered" evidence="5">
    <location>
        <begin position="418"/>
        <end position="514"/>
    </location>
</feature>
<feature type="region of interest" description="Disordered" evidence="5">
    <location>
        <begin position="341"/>
        <end position="393"/>
    </location>
</feature>
<dbReference type="NCBIfam" id="TIGR00229">
    <property type="entry name" value="sensory_box"/>
    <property type="match status" value="1"/>
</dbReference>
<dbReference type="OrthoDB" id="71302at2759"/>
<dbReference type="GO" id="GO:0005737">
    <property type="term" value="C:cytoplasm"/>
    <property type="evidence" value="ECO:0007669"/>
    <property type="project" value="InterPro"/>
</dbReference>
<dbReference type="CDD" id="cd00130">
    <property type="entry name" value="PAS"/>
    <property type="match status" value="1"/>
</dbReference>
<dbReference type="AlphaFoldDB" id="A0A7R9GE57"/>
<dbReference type="GO" id="GO:0005667">
    <property type="term" value="C:transcription regulator complex"/>
    <property type="evidence" value="ECO:0007669"/>
    <property type="project" value="InterPro"/>
</dbReference>
<sequence>MFGSCLFDYLHPEDVEKVREQLSTQESATPGRVLDLKTGTVKKEGQQSSMRLCMGPRRSFICRMRLGNAQPEALGSSTHLHRIRQRNALGPSMDGNSYAVVHSTGYVKNWPPTSDRGSGEEDPSNSHCCLVAIGRLQVTSTPNTNDLVGSAAANEFISRHGVEGKFSFADQRVVGLLGYSPPELLGESLFELVHPEEQSHIKDSFEQVVKLKGQVMSLMYRFRAKNHDWVWLRTSAFAFLNPYTDDTEYVVCTNSTAKSLHPGGDGTGVDQGPQTDMSASQYGQPGLDYSLHRTTQAQYLLGGHGHGQARPPSAAQQPSYGGYDSAAVAVAAAAAAAAATTSSQSPLGFSSPSGGPSRLTKSATPPTPTQPQASWSQVHMRPNGGGSGYAGYSGISPSRSPSAAAAAAVAAATAPGPTYTQLSNPASAVGSPSVGSSRGSYLASSSASSGMWSWQGGATQAEGSPAGGASAVSNGRGGGNAGSGGAASSGAMTGPQPPHAHAGHSHPPSSNHELSDMMQLLDHSGATPFEELNMFNTNFE</sequence>
<evidence type="ECO:0000259" key="6">
    <source>
        <dbReference type="PROSITE" id="PS50112"/>
    </source>
</evidence>
<dbReference type="InterPro" id="IPR001610">
    <property type="entry name" value="PAC"/>
</dbReference>